<dbReference type="EMBL" id="JAKOGI010000119">
    <property type="protein sequence ID" value="KAJ8443410.1"/>
    <property type="molecule type" value="Genomic_DNA"/>
</dbReference>
<proteinExistence type="predicted"/>
<evidence type="ECO:0000313" key="2">
    <source>
        <dbReference type="Proteomes" id="UP001153076"/>
    </source>
</evidence>
<protein>
    <submittedName>
        <fullName evidence="1">Uncharacterized protein</fullName>
    </submittedName>
</protein>
<evidence type="ECO:0000313" key="1">
    <source>
        <dbReference type="EMBL" id="KAJ8443410.1"/>
    </source>
</evidence>
<gene>
    <name evidence="1" type="ORF">Cgig2_024187</name>
</gene>
<keyword evidence="2" id="KW-1185">Reference proteome</keyword>
<organism evidence="1 2">
    <name type="scientific">Carnegiea gigantea</name>
    <dbReference type="NCBI Taxonomy" id="171969"/>
    <lineage>
        <taxon>Eukaryota</taxon>
        <taxon>Viridiplantae</taxon>
        <taxon>Streptophyta</taxon>
        <taxon>Embryophyta</taxon>
        <taxon>Tracheophyta</taxon>
        <taxon>Spermatophyta</taxon>
        <taxon>Magnoliopsida</taxon>
        <taxon>eudicotyledons</taxon>
        <taxon>Gunneridae</taxon>
        <taxon>Pentapetalae</taxon>
        <taxon>Caryophyllales</taxon>
        <taxon>Cactineae</taxon>
        <taxon>Cactaceae</taxon>
        <taxon>Cactoideae</taxon>
        <taxon>Echinocereeae</taxon>
        <taxon>Carnegiea</taxon>
    </lineage>
</organism>
<dbReference type="AlphaFoldDB" id="A0A9Q1KI80"/>
<accession>A0A9Q1KI80</accession>
<dbReference type="Proteomes" id="UP001153076">
    <property type="component" value="Unassembled WGS sequence"/>
</dbReference>
<sequence length="264" mass="29205">MPKGHVFLASPPTAAKRYAPAGQVPCQGAPSRGVSLGGAPARVVGQLAAYGMSSCLHTQLKYWTSSHNAQVHTTIGIGRCRTLPGLIGMPSTTIGAWCRRRTPLVIYSCPWDNPVVLSRNPPRQCPILRNPPLAKSNPTWTLTKGTGRCRTSPRLIGMPSTTIGAWCHRTTPLVIYSCPWDNPVVLSRNPPRQCPVHVHLTSGPNPSSLLKELKLWNRRELGDTDWRREIFMPFQVTLFIIHCAGSKKGMNWCSKSRLQFVERI</sequence>
<name>A0A9Q1KI80_9CARY</name>
<comment type="caution">
    <text evidence="1">The sequence shown here is derived from an EMBL/GenBank/DDBJ whole genome shotgun (WGS) entry which is preliminary data.</text>
</comment>
<reference evidence="1" key="1">
    <citation type="submission" date="2022-04" db="EMBL/GenBank/DDBJ databases">
        <title>Carnegiea gigantea Genome sequencing and assembly v2.</title>
        <authorList>
            <person name="Copetti D."/>
            <person name="Sanderson M.J."/>
            <person name="Burquez A."/>
            <person name="Wojciechowski M.F."/>
        </authorList>
    </citation>
    <scope>NUCLEOTIDE SEQUENCE</scope>
    <source>
        <strain evidence="1">SGP5-SGP5p</strain>
        <tissue evidence="1">Aerial part</tissue>
    </source>
</reference>